<reference evidence="2 3" key="1">
    <citation type="submission" date="2020-08" db="EMBL/GenBank/DDBJ databases">
        <title>The Agave Microbiome: Exploring the role of microbial communities in plant adaptations to desert environments.</title>
        <authorList>
            <person name="Partida-Martinez L.P."/>
        </authorList>
    </citation>
    <scope>NUCLEOTIDE SEQUENCE [LARGE SCALE GENOMIC DNA]</scope>
    <source>
        <strain evidence="2 3">RAS26</strain>
    </source>
</reference>
<accession>A0A7W4UGV9</accession>
<evidence type="ECO:0008006" key="4">
    <source>
        <dbReference type="Google" id="ProtNLM"/>
    </source>
</evidence>
<name>A0A7W4UGV9_9CELL</name>
<organism evidence="2 3">
    <name type="scientific">Cellulomonas cellasea</name>
    <dbReference type="NCBI Taxonomy" id="43670"/>
    <lineage>
        <taxon>Bacteria</taxon>
        <taxon>Bacillati</taxon>
        <taxon>Actinomycetota</taxon>
        <taxon>Actinomycetes</taxon>
        <taxon>Micrococcales</taxon>
        <taxon>Cellulomonadaceae</taxon>
        <taxon>Cellulomonas</taxon>
    </lineage>
</organism>
<evidence type="ECO:0000256" key="1">
    <source>
        <dbReference type="SAM" id="SignalP"/>
    </source>
</evidence>
<comment type="caution">
    <text evidence="2">The sequence shown here is derived from an EMBL/GenBank/DDBJ whole genome shotgun (WGS) entry which is preliminary data.</text>
</comment>
<evidence type="ECO:0000313" key="3">
    <source>
        <dbReference type="Proteomes" id="UP000518206"/>
    </source>
</evidence>
<feature type="chain" id="PRO_5038349090" description="Lipoprotein" evidence="1">
    <location>
        <begin position="32"/>
        <end position="287"/>
    </location>
</feature>
<evidence type="ECO:0000313" key="2">
    <source>
        <dbReference type="EMBL" id="MBB2923405.1"/>
    </source>
</evidence>
<dbReference type="Proteomes" id="UP000518206">
    <property type="component" value="Unassembled WGS sequence"/>
</dbReference>
<keyword evidence="1" id="KW-0732">Signal</keyword>
<feature type="signal peptide" evidence="1">
    <location>
        <begin position="1"/>
        <end position="31"/>
    </location>
</feature>
<reference evidence="2 3" key="2">
    <citation type="submission" date="2020-08" db="EMBL/GenBank/DDBJ databases">
        <authorList>
            <person name="Partida-Martinez L."/>
            <person name="Huntemann M."/>
            <person name="Clum A."/>
            <person name="Wang J."/>
            <person name="Palaniappan K."/>
            <person name="Ritter S."/>
            <person name="Chen I.-M."/>
            <person name="Stamatis D."/>
            <person name="Reddy T."/>
            <person name="O'Malley R."/>
            <person name="Daum C."/>
            <person name="Shapiro N."/>
            <person name="Ivanova N."/>
            <person name="Kyrpides N."/>
            <person name="Woyke T."/>
        </authorList>
    </citation>
    <scope>NUCLEOTIDE SEQUENCE [LARGE SCALE GENOMIC DNA]</scope>
    <source>
        <strain evidence="2 3">RAS26</strain>
    </source>
</reference>
<gene>
    <name evidence="2" type="ORF">FHR80_002330</name>
</gene>
<protein>
    <recommendedName>
        <fullName evidence="4">Lipoprotein</fullName>
    </recommendedName>
</protein>
<proteinExistence type="predicted"/>
<dbReference type="EMBL" id="JACHVX010000003">
    <property type="protein sequence ID" value="MBB2923405.1"/>
    <property type="molecule type" value="Genomic_DNA"/>
</dbReference>
<dbReference type="RefSeq" id="WP_183296252.1">
    <property type="nucleotide sequence ID" value="NZ_JACHVX010000003.1"/>
</dbReference>
<sequence>MAGRRHPHARRRGAARLAVVAAVVLGLSSFAAVPAAAQPTVLCSDLATTSDGWVYDQRIEGDLVADIEWCYLVATTVVGDVEVLEGATFDTHSATLLGDVRAAGHTALEETTVLGSVTLTAPGVNVDLKSSDVLGDVLGRGSYISLRWSTVAGRYDATAFVKVMSSQVSGPFSAGGGRAVIHWSEFGDELRLAGTRDVILCGSAIAGDLIVTGLLDYARLGLQGETDCRTDVGGSALLRDNPHSLDLGELVVRGDLVCEANTGPRGITGLDRVTVRGTRSGQCAAAS</sequence>
<dbReference type="AlphaFoldDB" id="A0A7W4UGV9"/>